<name>A0A7W9W8V2_ARMRO</name>
<keyword evidence="2" id="KW-1185">Reference proteome</keyword>
<organism evidence="1 2">
    <name type="scientific">Armatimonas rosea</name>
    <dbReference type="NCBI Taxonomy" id="685828"/>
    <lineage>
        <taxon>Bacteria</taxon>
        <taxon>Bacillati</taxon>
        <taxon>Armatimonadota</taxon>
        <taxon>Armatimonadia</taxon>
        <taxon>Armatimonadales</taxon>
        <taxon>Armatimonadaceae</taxon>
        <taxon>Armatimonas</taxon>
    </lineage>
</organism>
<dbReference type="Gene3D" id="2.60.120.620">
    <property type="entry name" value="q2cbj1_9rhob like domain"/>
    <property type="match status" value="1"/>
</dbReference>
<reference evidence="1 2" key="1">
    <citation type="submission" date="2020-08" db="EMBL/GenBank/DDBJ databases">
        <title>Genomic Encyclopedia of Type Strains, Phase IV (KMG-IV): sequencing the most valuable type-strain genomes for metagenomic binning, comparative biology and taxonomic classification.</title>
        <authorList>
            <person name="Goeker M."/>
        </authorList>
    </citation>
    <scope>NUCLEOTIDE SEQUENCE [LARGE SCALE GENOMIC DNA]</scope>
    <source>
        <strain evidence="1 2">DSM 23562</strain>
    </source>
</reference>
<evidence type="ECO:0000313" key="1">
    <source>
        <dbReference type="EMBL" id="MBB6052651.1"/>
    </source>
</evidence>
<evidence type="ECO:0000313" key="2">
    <source>
        <dbReference type="Proteomes" id="UP000520814"/>
    </source>
</evidence>
<dbReference type="AlphaFoldDB" id="A0A7W9W8V2"/>
<comment type="caution">
    <text evidence="1">The sequence shown here is derived from an EMBL/GenBank/DDBJ whole genome shotgun (WGS) entry which is preliminary data.</text>
</comment>
<dbReference type="PANTHER" id="PTHR20883:SF48">
    <property type="entry name" value="ECTOINE DIOXYGENASE"/>
    <property type="match status" value="1"/>
</dbReference>
<dbReference type="GO" id="GO:0016706">
    <property type="term" value="F:2-oxoglutarate-dependent dioxygenase activity"/>
    <property type="evidence" value="ECO:0007669"/>
    <property type="project" value="UniProtKB-ARBA"/>
</dbReference>
<dbReference type="GO" id="GO:0005506">
    <property type="term" value="F:iron ion binding"/>
    <property type="evidence" value="ECO:0007669"/>
    <property type="project" value="UniProtKB-ARBA"/>
</dbReference>
<dbReference type="Proteomes" id="UP000520814">
    <property type="component" value="Unassembled WGS sequence"/>
</dbReference>
<dbReference type="SUPFAM" id="SSF51197">
    <property type="entry name" value="Clavaminate synthase-like"/>
    <property type="match status" value="1"/>
</dbReference>
<dbReference type="RefSeq" id="WP_184202083.1">
    <property type="nucleotide sequence ID" value="NZ_JACHGW010000004.1"/>
</dbReference>
<dbReference type="InterPro" id="IPR008775">
    <property type="entry name" value="Phytyl_CoA_dOase-like"/>
</dbReference>
<gene>
    <name evidence="1" type="ORF">HNQ39_004472</name>
</gene>
<keyword evidence="1" id="KW-0560">Oxidoreductase</keyword>
<protein>
    <submittedName>
        <fullName evidence="1">Ectoine hydroxylase-related dioxygenase (Phytanoyl-CoA dioxygenase family)</fullName>
    </submittedName>
</protein>
<proteinExistence type="predicted"/>
<dbReference type="PANTHER" id="PTHR20883">
    <property type="entry name" value="PHYTANOYL-COA DIOXYGENASE DOMAIN CONTAINING 1"/>
    <property type="match status" value="1"/>
</dbReference>
<accession>A0A7W9W8V2</accession>
<dbReference type="EMBL" id="JACHGW010000004">
    <property type="protein sequence ID" value="MBB6052651.1"/>
    <property type="molecule type" value="Genomic_DNA"/>
</dbReference>
<keyword evidence="1" id="KW-0223">Dioxygenase</keyword>
<sequence length="273" mass="30715">MTPNLLTAEQKAQFDRDGFLVLRDLIDPELVARLVAAADRLSAEGIAAQGLSERKHWQKRGCLPDDPAFLELIDHPQVLPLVAGILGWDIHLMTSHLIVRPPTPGADEHFKGEGWHRDGGQSSWEMTEPHPRILLKIAFFLSDQSEPGRGNTQVVPGSNRLTGPLAKDPSAPHPYGAIEICGKPGDAFLFEQRTYHAVGPNYSDITRKTLFIGYGFRWVFPMDFSPQYDYRELYEKANPIQRQLMGDIKTITGVHLPTDADVPLRAKWREWYG</sequence>
<dbReference type="Pfam" id="PF05721">
    <property type="entry name" value="PhyH"/>
    <property type="match status" value="1"/>
</dbReference>